<dbReference type="SUPFAM" id="SSF47323">
    <property type="entry name" value="Anticodon-binding domain of a subclass of class I aminoacyl-tRNA synthetases"/>
    <property type="match status" value="1"/>
</dbReference>
<dbReference type="PANTHER" id="PTHR43326:SF1">
    <property type="entry name" value="METHIONINE--TRNA LIGASE, MITOCHONDRIAL"/>
    <property type="match status" value="1"/>
</dbReference>
<dbReference type="PANTHER" id="PTHR43326">
    <property type="entry name" value="METHIONYL-TRNA SYNTHETASE"/>
    <property type="match status" value="1"/>
</dbReference>
<evidence type="ECO:0000256" key="7">
    <source>
        <dbReference type="ARBA" id="ARBA00047364"/>
    </source>
</evidence>
<feature type="domain" description="Methionyl/Valyl/Leucyl/Isoleucyl-tRNA synthetase anticodon-binding" evidence="9">
    <location>
        <begin position="390"/>
        <end position="469"/>
    </location>
</feature>
<comment type="caution">
    <text evidence="11">The sequence shown here is derived from an EMBL/GenBank/DDBJ whole genome shotgun (WGS) entry which is preliminary data.</text>
</comment>
<dbReference type="CDD" id="cd00814">
    <property type="entry name" value="MetRS_core"/>
    <property type="match status" value="1"/>
</dbReference>
<reference evidence="11 12" key="1">
    <citation type="journal article" date="2015" name="Nature">
        <title>rRNA introns, odd ribosomes, and small enigmatic genomes across a large radiation of phyla.</title>
        <authorList>
            <person name="Brown C.T."/>
            <person name="Hug L.A."/>
            <person name="Thomas B.C."/>
            <person name="Sharon I."/>
            <person name="Castelle C.J."/>
            <person name="Singh A."/>
            <person name="Wilkins M.J."/>
            <person name="Williams K.H."/>
            <person name="Banfield J.F."/>
        </authorList>
    </citation>
    <scope>NUCLEOTIDE SEQUENCE [LARGE SCALE GENOMIC DNA]</scope>
</reference>
<dbReference type="PRINTS" id="PR01041">
    <property type="entry name" value="TRNASYNTHMET"/>
</dbReference>
<dbReference type="Gene3D" id="3.40.50.620">
    <property type="entry name" value="HUPs"/>
    <property type="match status" value="1"/>
</dbReference>
<dbReference type="PATRIC" id="fig|1619005.3.peg.224"/>
<name>A0A0G1U8G3_9BACT</name>
<keyword evidence="4 8" id="KW-0067">ATP-binding</keyword>
<organism evidence="11 12">
    <name type="scientific">Candidatus Wolfebacteria bacterium GW2011_GWA2_47_9b</name>
    <dbReference type="NCBI Taxonomy" id="1619005"/>
    <lineage>
        <taxon>Bacteria</taxon>
        <taxon>Candidatus Wolfeibacteriota</taxon>
    </lineage>
</organism>
<evidence type="ECO:0000259" key="10">
    <source>
        <dbReference type="Pfam" id="PF09334"/>
    </source>
</evidence>
<dbReference type="Gene3D" id="2.170.220.10">
    <property type="match status" value="1"/>
</dbReference>
<dbReference type="InterPro" id="IPR014729">
    <property type="entry name" value="Rossmann-like_a/b/a_fold"/>
</dbReference>
<evidence type="ECO:0000256" key="5">
    <source>
        <dbReference type="ARBA" id="ARBA00022917"/>
    </source>
</evidence>
<dbReference type="Gene3D" id="1.10.730.10">
    <property type="entry name" value="Isoleucyl-tRNA Synthetase, Domain 1"/>
    <property type="match status" value="1"/>
</dbReference>
<dbReference type="GO" id="GO:0004825">
    <property type="term" value="F:methionine-tRNA ligase activity"/>
    <property type="evidence" value="ECO:0007669"/>
    <property type="project" value="UniProtKB-EC"/>
</dbReference>
<dbReference type="InterPro" id="IPR013155">
    <property type="entry name" value="M/V/L/I-tRNA-synth_anticd-bd"/>
</dbReference>
<sequence length="491" mass="56164">MKKFYITTSIAYTNASPHIGFALESIQADVLARYYRSQGVDVCFLTGTDEHGSKIAQAAEAKGKTAKEFVDEVSEEFKELKQTLNLSWDDFIRTSDKKKHRPAVYAIWNKLVEQSDIYKKTYEGLYCTGCEAFYTEKELEEGKCPIHQKLVEQVQEENYFFKLSKYSEEIERRIKNHELRIVPESRKNEILSLLKEGLTDISVSRPADKVHWGIPVPGDDTQLIYVWIDALTNYISGIGYASEMEKGAERYETYWPADVHLIGKDILRFHAGIWPGILLAAGLELPKSIYVHGYILHGGQKMSKSLGNVVSPKDLVEKYGSDPVRYFLLREIASTEDGDYTEEKFISRYNGELANGLGNFSARVLTLASKEDFSLTEEEYESLREDSVKHRIADAERTIKEKMDTFRLHEAIGVVWEVITFGDLYVNEMRPWSLEGDEEKKVMANLLFILESIAKLLMPFLPQTAEKIAGNINRLEKNLEITKGDNLFPRL</sequence>
<evidence type="ECO:0000313" key="11">
    <source>
        <dbReference type="EMBL" id="KKU90402.1"/>
    </source>
</evidence>
<dbReference type="GO" id="GO:0005524">
    <property type="term" value="F:ATP binding"/>
    <property type="evidence" value="ECO:0007669"/>
    <property type="project" value="UniProtKB-KW"/>
</dbReference>
<comment type="similarity">
    <text evidence="8">Belongs to the class-I aminoacyl-tRNA synthetase family.</text>
</comment>
<dbReference type="FunFam" id="2.170.220.10:FF:000001">
    <property type="entry name" value="methionine--tRNA ligase, mitochondrial"/>
    <property type="match status" value="1"/>
</dbReference>
<dbReference type="InterPro" id="IPR023457">
    <property type="entry name" value="Met-tRNA_synth_2"/>
</dbReference>
<dbReference type="Pfam" id="PF09334">
    <property type="entry name" value="tRNA-synt_1g"/>
    <property type="match status" value="1"/>
</dbReference>
<dbReference type="Proteomes" id="UP000033882">
    <property type="component" value="Unassembled WGS sequence"/>
</dbReference>
<keyword evidence="2 8" id="KW-0436">Ligase</keyword>
<feature type="domain" description="Methionyl/Leucyl tRNA synthetase" evidence="10">
    <location>
        <begin position="137"/>
        <end position="365"/>
    </location>
</feature>
<dbReference type="GO" id="GO:0006431">
    <property type="term" value="P:methionyl-tRNA aminoacylation"/>
    <property type="evidence" value="ECO:0007669"/>
    <property type="project" value="InterPro"/>
</dbReference>
<dbReference type="InterPro" id="IPR033911">
    <property type="entry name" value="MetRS_core"/>
</dbReference>
<proteinExistence type="inferred from homology"/>
<evidence type="ECO:0000256" key="4">
    <source>
        <dbReference type="ARBA" id="ARBA00022840"/>
    </source>
</evidence>
<accession>A0A0G1U8G3</accession>
<dbReference type="AlphaFoldDB" id="A0A0G1U8G3"/>
<protein>
    <recommendedName>
        <fullName evidence="1">methionine--tRNA ligase</fullName>
        <ecNumber evidence="1">6.1.1.10</ecNumber>
    </recommendedName>
</protein>
<comment type="catalytic activity">
    <reaction evidence="7">
        <text>tRNA(Met) + L-methionine + ATP = L-methionyl-tRNA(Met) + AMP + diphosphate</text>
        <dbReference type="Rhea" id="RHEA:13481"/>
        <dbReference type="Rhea" id="RHEA-COMP:9667"/>
        <dbReference type="Rhea" id="RHEA-COMP:9698"/>
        <dbReference type="ChEBI" id="CHEBI:30616"/>
        <dbReference type="ChEBI" id="CHEBI:33019"/>
        <dbReference type="ChEBI" id="CHEBI:57844"/>
        <dbReference type="ChEBI" id="CHEBI:78442"/>
        <dbReference type="ChEBI" id="CHEBI:78530"/>
        <dbReference type="ChEBI" id="CHEBI:456215"/>
        <dbReference type="EC" id="6.1.1.10"/>
    </reaction>
</comment>
<dbReference type="SUPFAM" id="SSF52374">
    <property type="entry name" value="Nucleotidylyl transferase"/>
    <property type="match status" value="1"/>
</dbReference>
<evidence type="ECO:0000256" key="2">
    <source>
        <dbReference type="ARBA" id="ARBA00022598"/>
    </source>
</evidence>
<dbReference type="InterPro" id="IPR009080">
    <property type="entry name" value="tRNAsynth_Ia_anticodon-bd"/>
</dbReference>
<keyword evidence="5 8" id="KW-0648">Protein biosynthesis</keyword>
<evidence type="ECO:0000259" key="9">
    <source>
        <dbReference type="Pfam" id="PF08264"/>
    </source>
</evidence>
<evidence type="ECO:0000256" key="1">
    <source>
        <dbReference type="ARBA" id="ARBA00012838"/>
    </source>
</evidence>
<keyword evidence="3 8" id="KW-0547">Nucleotide-binding</keyword>
<evidence type="ECO:0000313" key="12">
    <source>
        <dbReference type="Proteomes" id="UP000033882"/>
    </source>
</evidence>
<evidence type="ECO:0000256" key="8">
    <source>
        <dbReference type="RuleBase" id="RU363039"/>
    </source>
</evidence>
<gene>
    <name evidence="11" type="ORF">UY19_C0003G0057</name>
</gene>
<dbReference type="EC" id="6.1.1.10" evidence="1"/>
<dbReference type="Pfam" id="PF08264">
    <property type="entry name" value="Anticodon_1"/>
    <property type="match status" value="1"/>
</dbReference>
<dbReference type="InterPro" id="IPR015413">
    <property type="entry name" value="Methionyl/Leucyl_tRNA_Synth"/>
</dbReference>
<evidence type="ECO:0000256" key="3">
    <source>
        <dbReference type="ARBA" id="ARBA00022741"/>
    </source>
</evidence>
<keyword evidence="6 8" id="KW-0030">Aminoacyl-tRNA synthetase</keyword>
<evidence type="ECO:0000256" key="6">
    <source>
        <dbReference type="ARBA" id="ARBA00023146"/>
    </source>
</evidence>
<dbReference type="EMBL" id="LCPB01000003">
    <property type="protein sequence ID" value="KKU90402.1"/>
    <property type="molecule type" value="Genomic_DNA"/>
</dbReference>